<proteinExistence type="predicted"/>
<gene>
    <name evidence="1" type="primary">NLRP2_2</name>
    <name evidence="1" type="ORF">P7K49_030864</name>
</gene>
<organism evidence="1 2">
    <name type="scientific">Saguinus oedipus</name>
    <name type="common">Cotton-top tamarin</name>
    <name type="synonym">Oedipomidas oedipus</name>
    <dbReference type="NCBI Taxonomy" id="9490"/>
    <lineage>
        <taxon>Eukaryota</taxon>
        <taxon>Metazoa</taxon>
        <taxon>Chordata</taxon>
        <taxon>Craniata</taxon>
        <taxon>Vertebrata</taxon>
        <taxon>Euteleostomi</taxon>
        <taxon>Mammalia</taxon>
        <taxon>Eutheria</taxon>
        <taxon>Euarchontoglires</taxon>
        <taxon>Primates</taxon>
        <taxon>Haplorrhini</taxon>
        <taxon>Platyrrhini</taxon>
        <taxon>Cebidae</taxon>
        <taxon>Callitrichinae</taxon>
        <taxon>Saguinus</taxon>
    </lineage>
</organism>
<name>A0ABQ9U3D6_SAGOE</name>
<dbReference type="InterPro" id="IPR032675">
    <property type="entry name" value="LRR_dom_sf"/>
</dbReference>
<sequence>MLPALCEILKHRKCNLQCLGSVSCSATTQQWADFFLALEVNQSLTCINLSNNELLDEGAKLLYTTLKHPKCLLQRLSLENCHLAEANCKDLAAILVVSQELMHLCLAENPPLRDTGMKFLCQGLSYPECKLQTLVL</sequence>
<dbReference type="InterPro" id="IPR001611">
    <property type="entry name" value="Leu-rich_rpt"/>
</dbReference>
<keyword evidence="2" id="KW-1185">Reference proteome</keyword>
<dbReference type="Pfam" id="PF13516">
    <property type="entry name" value="LRR_6"/>
    <property type="match status" value="1"/>
</dbReference>
<accession>A0ABQ9U3D6</accession>
<dbReference type="Proteomes" id="UP001266305">
    <property type="component" value="Unassembled WGS sequence"/>
</dbReference>
<protein>
    <submittedName>
        <fullName evidence="1">NACHT, LRR and PYD domains-containing protein 2</fullName>
    </submittedName>
</protein>
<dbReference type="Gene3D" id="3.80.10.10">
    <property type="entry name" value="Ribonuclease Inhibitor"/>
    <property type="match status" value="1"/>
</dbReference>
<evidence type="ECO:0000313" key="1">
    <source>
        <dbReference type="EMBL" id="KAK2091580.1"/>
    </source>
</evidence>
<dbReference type="PANTHER" id="PTHR45690:SF14">
    <property type="entry name" value="NACHT, LRR AND PYD DOMAINS-CONTAINING PROTEIN 2"/>
    <property type="match status" value="1"/>
</dbReference>
<evidence type="ECO:0000313" key="2">
    <source>
        <dbReference type="Proteomes" id="UP001266305"/>
    </source>
</evidence>
<reference evidence="1 2" key="1">
    <citation type="submission" date="2023-05" db="EMBL/GenBank/DDBJ databases">
        <title>B98-5 Cell Line De Novo Hybrid Assembly: An Optical Mapping Approach.</title>
        <authorList>
            <person name="Kananen K."/>
            <person name="Auerbach J.A."/>
            <person name="Kautto E."/>
            <person name="Blachly J.S."/>
        </authorList>
    </citation>
    <scope>NUCLEOTIDE SEQUENCE [LARGE SCALE GENOMIC DNA]</scope>
    <source>
        <strain evidence="1">B95-8</strain>
        <tissue evidence="1">Cell line</tissue>
    </source>
</reference>
<dbReference type="EMBL" id="JASSZA010000016">
    <property type="protein sequence ID" value="KAK2091580.1"/>
    <property type="molecule type" value="Genomic_DNA"/>
</dbReference>
<dbReference type="PANTHER" id="PTHR45690">
    <property type="entry name" value="NACHT, LRR AND PYD DOMAINS-CONTAINING PROTEIN 12"/>
    <property type="match status" value="1"/>
</dbReference>
<dbReference type="InterPro" id="IPR050637">
    <property type="entry name" value="NLRP_innate_immun_reg"/>
</dbReference>
<dbReference type="SUPFAM" id="SSF52047">
    <property type="entry name" value="RNI-like"/>
    <property type="match status" value="1"/>
</dbReference>
<comment type="caution">
    <text evidence="1">The sequence shown here is derived from an EMBL/GenBank/DDBJ whole genome shotgun (WGS) entry which is preliminary data.</text>
</comment>
<dbReference type="SMART" id="SM00368">
    <property type="entry name" value="LRR_RI"/>
    <property type="match status" value="2"/>
</dbReference>